<evidence type="ECO:0000256" key="3">
    <source>
        <dbReference type="ARBA" id="ARBA00022552"/>
    </source>
</evidence>
<dbReference type="EMBL" id="CP000859">
    <property type="protein sequence ID" value="ABW68111.1"/>
    <property type="molecule type" value="Genomic_DNA"/>
</dbReference>
<dbReference type="eggNOG" id="COG0806">
    <property type="taxonomic scope" value="Bacteria"/>
</dbReference>
<reference evidence="8 9" key="1">
    <citation type="submission" date="2007-10" db="EMBL/GenBank/DDBJ databases">
        <title>Complete sequence of Desulfococcus oleovorans Hxd3.</title>
        <authorList>
            <consortium name="US DOE Joint Genome Institute"/>
            <person name="Copeland A."/>
            <person name="Lucas S."/>
            <person name="Lapidus A."/>
            <person name="Barry K."/>
            <person name="Glavina del Rio T."/>
            <person name="Dalin E."/>
            <person name="Tice H."/>
            <person name="Pitluck S."/>
            <person name="Kiss H."/>
            <person name="Brettin T."/>
            <person name="Bruce D."/>
            <person name="Detter J.C."/>
            <person name="Han C."/>
            <person name="Schmutz J."/>
            <person name="Larimer F."/>
            <person name="Land M."/>
            <person name="Hauser L."/>
            <person name="Kyrpides N."/>
            <person name="Kim E."/>
            <person name="Wawrik B."/>
            <person name="Richardson P."/>
        </authorList>
    </citation>
    <scope>NUCLEOTIDE SEQUENCE [LARGE SCALE GENOMIC DNA]</scope>
    <source>
        <strain evidence="9">DSM 6200 / JCM 39069 / Hxd3</strain>
    </source>
</reference>
<dbReference type="GO" id="GO:0043022">
    <property type="term" value="F:ribosome binding"/>
    <property type="evidence" value="ECO:0007669"/>
    <property type="project" value="InterPro"/>
</dbReference>
<dbReference type="SUPFAM" id="SSF50346">
    <property type="entry name" value="PRC-barrel domain"/>
    <property type="match status" value="1"/>
</dbReference>
<dbReference type="InterPro" id="IPR011961">
    <property type="entry name" value="RimM"/>
</dbReference>
<keyword evidence="3 5" id="KW-0698">rRNA processing</keyword>
<comment type="similarity">
    <text evidence="5">Belongs to the RimM family.</text>
</comment>
<gene>
    <name evidence="5" type="primary">rimM</name>
    <name evidence="8" type="ordered locus">Dole_2307</name>
</gene>
<dbReference type="Proteomes" id="UP000008561">
    <property type="component" value="Chromosome"/>
</dbReference>
<dbReference type="HOGENOM" id="CLU_077636_1_0_7"/>
<keyword evidence="9" id="KW-1185">Reference proteome</keyword>
<comment type="subunit">
    <text evidence="5">Binds ribosomal protein uS19.</text>
</comment>
<dbReference type="KEGG" id="dol:Dole_2307"/>
<feature type="domain" description="Ribosome maturation factor RimM PRC barrel" evidence="7">
    <location>
        <begin position="102"/>
        <end position="170"/>
    </location>
</feature>
<dbReference type="Gene3D" id="2.30.30.240">
    <property type="entry name" value="PRC-barrel domain"/>
    <property type="match status" value="1"/>
</dbReference>
<evidence type="ECO:0000256" key="2">
    <source>
        <dbReference type="ARBA" id="ARBA00022517"/>
    </source>
</evidence>
<evidence type="ECO:0000259" key="7">
    <source>
        <dbReference type="Pfam" id="PF24986"/>
    </source>
</evidence>
<dbReference type="InterPro" id="IPR036976">
    <property type="entry name" value="RimM_N_sf"/>
</dbReference>
<comment type="subcellular location">
    <subcellularLocation>
        <location evidence="5">Cytoplasm</location>
    </subcellularLocation>
</comment>
<dbReference type="HAMAP" id="MF_00014">
    <property type="entry name" value="Ribosome_mat_RimM"/>
    <property type="match status" value="1"/>
</dbReference>
<accession>A8ZV21</accession>
<evidence type="ECO:0000256" key="5">
    <source>
        <dbReference type="HAMAP-Rule" id="MF_00014"/>
    </source>
</evidence>
<evidence type="ECO:0000256" key="4">
    <source>
        <dbReference type="ARBA" id="ARBA00023186"/>
    </source>
</evidence>
<dbReference type="Gene3D" id="2.40.30.60">
    <property type="entry name" value="RimM"/>
    <property type="match status" value="1"/>
</dbReference>
<name>A8ZV21_DESOH</name>
<feature type="domain" description="RimM N-terminal" evidence="6">
    <location>
        <begin position="8"/>
        <end position="90"/>
    </location>
</feature>
<dbReference type="PANTHER" id="PTHR33692">
    <property type="entry name" value="RIBOSOME MATURATION FACTOR RIMM"/>
    <property type="match status" value="1"/>
</dbReference>
<dbReference type="InterPro" id="IPR009000">
    <property type="entry name" value="Transl_B-barrel_sf"/>
</dbReference>
<sequence>MNSSEFLCVGKIVGIHGIRGTVRVYSHSGDIAEFSQGNTLFLRGPKGDERVCTIEWCKPHGRHFLLGALELDSREQAAAVVGYELFALRASLPPLEDDTYYWDDLIGLAVFDKKTLLGRITSIIPTPGNDVYVVTDADTGKETLVPALKSVVGHIDLAAGTMQVSLPESL</sequence>
<dbReference type="PANTHER" id="PTHR33692:SF1">
    <property type="entry name" value="RIBOSOME MATURATION FACTOR RIMM"/>
    <property type="match status" value="1"/>
</dbReference>
<dbReference type="OrthoDB" id="9783509at2"/>
<dbReference type="Pfam" id="PF01782">
    <property type="entry name" value="RimM"/>
    <property type="match status" value="1"/>
</dbReference>
<dbReference type="GO" id="GO:0042274">
    <property type="term" value="P:ribosomal small subunit biogenesis"/>
    <property type="evidence" value="ECO:0007669"/>
    <property type="project" value="UniProtKB-UniRule"/>
</dbReference>
<dbReference type="RefSeq" id="WP_012175723.1">
    <property type="nucleotide sequence ID" value="NC_009943.1"/>
</dbReference>
<evidence type="ECO:0000313" key="8">
    <source>
        <dbReference type="EMBL" id="ABW68111.1"/>
    </source>
</evidence>
<keyword evidence="4 5" id="KW-0143">Chaperone</keyword>
<evidence type="ECO:0000256" key="1">
    <source>
        <dbReference type="ARBA" id="ARBA00022490"/>
    </source>
</evidence>
<dbReference type="InterPro" id="IPR056792">
    <property type="entry name" value="PRC_RimM"/>
</dbReference>
<keyword evidence="2 5" id="KW-0690">Ribosome biogenesis</keyword>
<proteinExistence type="inferred from homology"/>
<dbReference type="SUPFAM" id="SSF50447">
    <property type="entry name" value="Translation proteins"/>
    <property type="match status" value="1"/>
</dbReference>
<comment type="domain">
    <text evidence="5">The PRC barrel domain binds ribosomal protein uS19.</text>
</comment>
<protein>
    <recommendedName>
        <fullName evidence="5">Ribosome maturation factor RimM</fullName>
    </recommendedName>
</protein>
<dbReference type="NCBIfam" id="TIGR02273">
    <property type="entry name" value="16S_RimM"/>
    <property type="match status" value="1"/>
</dbReference>
<dbReference type="Pfam" id="PF24986">
    <property type="entry name" value="PRC_RimM"/>
    <property type="match status" value="1"/>
</dbReference>
<organism evidence="8 9">
    <name type="scientific">Desulfosudis oleivorans (strain DSM 6200 / JCM 39069 / Hxd3)</name>
    <name type="common">Desulfococcus oleovorans</name>
    <dbReference type="NCBI Taxonomy" id="96561"/>
    <lineage>
        <taxon>Bacteria</taxon>
        <taxon>Pseudomonadati</taxon>
        <taxon>Thermodesulfobacteriota</taxon>
        <taxon>Desulfobacteria</taxon>
        <taxon>Desulfobacterales</taxon>
        <taxon>Desulfosudaceae</taxon>
        <taxon>Desulfosudis</taxon>
    </lineage>
</organism>
<dbReference type="GO" id="GO:0006364">
    <property type="term" value="P:rRNA processing"/>
    <property type="evidence" value="ECO:0007669"/>
    <property type="project" value="UniProtKB-UniRule"/>
</dbReference>
<keyword evidence="1 5" id="KW-0963">Cytoplasm</keyword>
<dbReference type="GO" id="GO:0005840">
    <property type="term" value="C:ribosome"/>
    <property type="evidence" value="ECO:0007669"/>
    <property type="project" value="InterPro"/>
</dbReference>
<evidence type="ECO:0000313" key="9">
    <source>
        <dbReference type="Proteomes" id="UP000008561"/>
    </source>
</evidence>
<dbReference type="STRING" id="96561.Dole_2307"/>
<comment type="function">
    <text evidence="5">An accessory protein needed during the final step in the assembly of 30S ribosomal subunit, possibly for assembly of the head region. Essential for efficient processing of 16S rRNA. May be needed both before and after RbfA during the maturation of 16S rRNA. It has affinity for free ribosomal 30S subunits but not for 70S ribosomes.</text>
</comment>
<dbReference type="InterPro" id="IPR011033">
    <property type="entry name" value="PRC_barrel-like_sf"/>
</dbReference>
<dbReference type="AlphaFoldDB" id="A8ZV21"/>
<dbReference type="InterPro" id="IPR002676">
    <property type="entry name" value="RimM_N"/>
</dbReference>
<dbReference type="GO" id="GO:0005737">
    <property type="term" value="C:cytoplasm"/>
    <property type="evidence" value="ECO:0007669"/>
    <property type="project" value="UniProtKB-SubCell"/>
</dbReference>
<evidence type="ECO:0000259" key="6">
    <source>
        <dbReference type="Pfam" id="PF01782"/>
    </source>
</evidence>